<dbReference type="Proteomes" id="UP000241206">
    <property type="component" value="Unassembled WGS sequence"/>
</dbReference>
<dbReference type="RefSeq" id="WP_107396138.1">
    <property type="nucleotide sequence ID" value="NZ_PHHF01000085.1"/>
</dbReference>
<dbReference type="AlphaFoldDB" id="A0A2T4HJA4"/>
<organism evidence="1 2">
    <name type="scientific">Edaphosphingomonas fennica</name>
    <dbReference type="NCBI Taxonomy" id="114404"/>
    <lineage>
        <taxon>Bacteria</taxon>
        <taxon>Pseudomonadati</taxon>
        <taxon>Pseudomonadota</taxon>
        <taxon>Alphaproteobacteria</taxon>
        <taxon>Sphingomonadales</taxon>
        <taxon>Rhizorhabdaceae</taxon>
        <taxon>Edaphosphingomonas</taxon>
    </lineage>
</organism>
<protein>
    <submittedName>
        <fullName evidence="1">Uncharacterized protein</fullName>
    </submittedName>
</protein>
<name>A0A2T4HJA4_9SPHN</name>
<gene>
    <name evidence="1" type="ORF">CV103_21310</name>
</gene>
<accession>A0A2T4HJA4</accession>
<evidence type="ECO:0000313" key="1">
    <source>
        <dbReference type="EMBL" id="PTD15874.1"/>
    </source>
</evidence>
<dbReference type="EMBL" id="PHHF01000085">
    <property type="protein sequence ID" value="PTD15874.1"/>
    <property type="molecule type" value="Genomic_DNA"/>
</dbReference>
<keyword evidence="2" id="KW-1185">Reference proteome</keyword>
<evidence type="ECO:0000313" key="2">
    <source>
        <dbReference type="Proteomes" id="UP000241206"/>
    </source>
</evidence>
<reference evidence="1 2" key="1">
    <citation type="submission" date="2017-11" db="EMBL/GenBank/DDBJ databases">
        <title>Sphingomonas oleivorans sp. nov., isolated from oil-contaminated soil.</title>
        <authorList>
            <person name="Wang L."/>
            <person name="Chen L."/>
        </authorList>
    </citation>
    <scope>NUCLEOTIDE SEQUENCE [LARGE SCALE GENOMIC DNA]</scope>
    <source>
        <strain evidence="1 2">K101</strain>
    </source>
</reference>
<proteinExistence type="predicted"/>
<comment type="caution">
    <text evidence="1">The sequence shown here is derived from an EMBL/GenBank/DDBJ whole genome shotgun (WGS) entry which is preliminary data.</text>
</comment>
<sequence>MHVDFEIHGSFEVPVGTQPVEGLPNLFRLPTGEIVSVHPVIEMASADTSDDHHDLTTSEAAAIGVHLDLYDRESSLQDAD</sequence>